<evidence type="ECO:0000313" key="2">
    <source>
        <dbReference type="EMBL" id="PKR54747.1"/>
    </source>
</evidence>
<dbReference type="Proteomes" id="UP000233458">
    <property type="component" value="Chromosome"/>
</dbReference>
<dbReference type="KEGG" id="thac:CSC3H3_19965"/>
<dbReference type="InterPro" id="IPR011049">
    <property type="entry name" value="Serralysin-like_metalloprot_C"/>
</dbReference>
<reference evidence="1 3" key="2">
    <citation type="submission" date="2017-10" db="EMBL/GenBank/DDBJ databases">
        <title>Biodiversity and function of Thalassospira species in the particle-attached aromatic-hydrocarbon-degrading consortia from the surface seawater of the China South Sea.</title>
        <authorList>
            <person name="Dong C."/>
            <person name="Liu R."/>
            <person name="Shao Z."/>
        </authorList>
    </citation>
    <scope>NUCLEOTIDE SEQUENCE [LARGE SCALE GENOMIC DNA]</scope>
    <source>
        <strain evidence="1 3">CSC3H3</strain>
    </source>
</reference>
<dbReference type="SUPFAM" id="SSF51120">
    <property type="entry name" value="beta-Roll"/>
    <property type="match status" value="1"/>
</dbReference>
<accession>A0A2N3KW59</accession>
<protein>
    <submittedName>
        <fullName evidence="2">Calcium-binding protein</fullName>
    </submittedName>
</protein>
<sequence length="246" mass="25297">MTINIDLNADASGNGVDLHGVIEDFNANFSLGSGNHGTFYTGLLDTTLSYSGTQYYVEDQDSGSSYTGGVLATAGDDSFAYDISSHTITGDLDGFSFGENLGYNAGYTGYEFTDSSVDISNLGLSGTDTNDVLVDIYTGSTDALESAFASEGVAINGSAGADVIGGWSGDDVLTGNGGADVFEFDASASFGDDTITDFTNGSDLIGLDYNDVTITGDSSHTVITHANGTVTLSGVDFATIDQNDFV</sequence>
<dbReference type="InterPro" id="IPR036912">
    <property type="entry name" value="HasA_haem-bd_sf"/>
</dbReference>
<dbReference type="EMBL" id="CP024199">
    <property type="protein sequence ID" value="AUG54742.1"/>
    <property type="molecule type" value="Genomic_DNA"/>
</dbReference>
<evidence type="ECO:0000313" key="3">
    <source>
        <dbReference type="Proteomes" id="UP000233458"/>
    </source>
</evidence>
<reference evidence="2 4" key="1">
    <citation type="submission" date="2017-09" db="EMBL/GenBank/DDBJ databases">
        <title>Biodiversity and function of Thalassospira species in the particle-attached aromatic-hydrocarbon-degrading consortia from the surface seawater of the South China Sea.</title>
        <authorList>
            <person name="Dong C."/>
            <person name="Liu R."/>
            <person name="Shao Z."/>
        </authorList>
    </citation>
    <scope>NUCLEOTIDE SEQUENCE [LARGE SCALE GENOMIC DNA]</scope>
    <source>
        <strain evidence="2 4">CSC1P2</strain>
    </source>
</reference>
<dbReference type="EMBL" id="NWTK01000004">
    <property type="protein sequence ID" value="PKR54747.1"/>
    <property type="molecule type" value="Genomic_DNA"/>
</dbReference>
<organism evidence="2 4">
    <name type="scientific">Thalassospira marina</name>
    <dbReference type="NCBI Taxonomy" id="2048283"/>
    <lineage>
        <taxon>Bacteria</taxon>
        <taxon>Pseudomonadati</taxon>
        <taxon>Pseudomonadota</taxon>
        <taxon>Alphaproteobacteria</taxon>
        <taxon>Rhodospirillales</taxon>
        <taxon>Thalassospiraceae</taxon>
        <taxon>Thalassospira</taxon>
    </lineage>
</organism>
<evidence type="ECO:0000313" key="4">
    <source>
        <dbReference type="Proteomes" id="UP000233597"/>
    </source>
</evidence>
<keyword evidence="3" id="KW-1185">Reference proteome</keyword>
<gene>
    <name evidence="2" type="ORF">COO20_08375</name>
    <name evidence="1" type="ORF">CSC3H3_19965</name>
</gene>
<dbReference type="Proteomes" id="UP000233597">
    <property type="component" value="Unassembled WGS sequence"/>
</dbReference>
<dbReference type="RefSeq" id="WP_101265460.1">
    <property type="nucleotide sequence ID" value="NZ_CP024199.1"/>
</dbReference>
<name>A0A2N3KW59_9PROT</name>
<dbReference type="Gene3D" id="3.30.1500.10">
    <property type="entry name" value="Haem-binding HasA"/>
    <property type="match status" value="1"/>
</dbReference>
<dbReference type="AlphaFoldDB" id="A0A2N3KW59"/>
<proteinExistence type="predicted"/>
<evidence type="ECO:0000313" key="1">
    <source>
        <dbReference type="EMBL" id="AUG54742.1"/>
    </source>
</evidence>
<dbReference type="OrthoDB" id="7344351at2"/>